<dbReference type="InterPro" id="IPR021973">
    <property type="entry name" value="SprA-related"/>
</dbReference>
<feature type="compositionally biased region" description="Basic and acidic residues" evidence="1">
    <location>
        <begin position="191"/>
        <end position="202"/>
    </location>
</feature>
<feature type="region of interest" description="Disordered" evidence="1">
    <location>
        <begin position="150"/>
        <end position="202"/>
    </location>
</feature>
<evidence type="ECO:0000256" key="1">
    <source>
        <dbReference type="SAM" id="MobiDB-lite"/>
    </source>
</evidence>
<name>A0A1H2TAN2_9GAMM</name>
<dbReference type="AlphaFoldDB" id="A0A1H2TAN2"/>
<dbReference type="RefSeq" id="WP_091811732.1">
    <property type="nucleotide sequence ID" value="NZ_FNNE01000002.1"/>
</dbReference>
<evidence type="ECO:0000313" key="2">
    <source>
        <dbReference type="EMBL" id="SDW40951.1"/>
    </source>
</evidence>
<feature type="compositionally biased region" description="Polar residues" evidence="1">
    <location>
        <begin position="1"/>
        <end position="15"/>
    </location>
</feature>
<dbReference type="STRING" id="488533.SAMN04487960_102385"/>
<feature type="compositionally biased region" description="Basic and acidic residues" evidence="1">
    <location>
        <begin position="161"/>
        <end position="175"/>
    </location>
</feature>
<dbReference type="Proteomes" id="UP000199675">
    <property type="component" value="Unassembled WGS sequence"/>
</dbReference>
<dbReference type="OrthoDB" id="9812722at2"/>
<dbReference type="EMBL" id="FNNE01000002">
    <property type="protein sequence ID" value="SDW40951.1"/>
    <property type="molecule type" value="Genomic_DNA"/>
</dbReference>
<feature type="compositionally biased region" description="Low complexity" evidence="1">
    <location>
        <begin position="38"/>
        <end position="47"/>
    </location>
</feature>
<proteinExistence type="predicted"/>
<gene>
    <name evidence="2" type="ORF">SAMN04487960_102385</name>
</gene>
<dbReference type="Pfam" id="PF12118">
    <property type="entry name" value="SprA-related"/>
    <property type="match status" value="1"/>
</dbReference>
<keyword evidence="3" id="KW-1185">Reference proteome</keyword>
<reference evidence="2 3" key="1">
    <citation type="submission" date="2016-10" db="EMBL/GenBank/DDBJ databases">
        <authorList>
            <person name="de Groot N.N."/>
        </authorList>
    </citation>
    <scope>NUCLEOTIDE SEQUENCE [LARGE SCALE GENOMIC DNA]</scope>
    <source>
        <strain evidence="2 3">CGMCC 1.7059</strain>
    </source>
</reference>
<evidence type="ECO:0000313" key="3">
    <source>
        <dbReference type="Proteomes" id="UP000199675"/>
    </source>
</evidence>
<feature type="region of interest" description="Disordered" evidence="1">
    <location>
        <begin position="1"/>
        <end position="53"/>
    </location>
</feature>
<accession>A0A1H2TAN2</accession>
<protein>
    <submittedName>
        <fullName evidence="2">SprA-related family protein</fullName>
    </submittedName>
</protein>
<organism evidence="2 3">
    <name type="scientific">Marinobacter mobilis</name>
    <dbReference type="NCBI Taxonomy" id="488533"/>
    <lineage>
        <taxon>Bacteria</taxon>
        <taxon>Pseudomonadati</taxon>
        <taxon>Pseudomonadota</taxon>
        <taxon>Gammaproteobacteria</taxon>
        <taxon>Pseudomonadales</taxon>
        <taxon>Marinobacteraceae</taxon>
        <taxon>Marinobacter</taxon>
    </lineage>
</organism>
<sequence>MIISSQPYLPPSTGTGAAIGRDPASGAGAAQSPKSGPSEVESSLALSESERRQLDKLKARDREVRAHEAAHQGVGGQYAGAASFSYQRGPDGVQYAIGGEVPIELSAVEGNPQATVEKMRIIQAAAMAPAQPSAQDRAVAAEAAQIQRQAQAEMAQNARSSQERTQEGARTEGRAAVETYRSISGMSPRANSDESARLDLSI</sequence>